<evidence type="ECO:0000256" key="15">
    <source>
        <dbReference type="ARBA" id="ARBA00031910"/>
    </source>
</evidence>
<protein>
    <recommendedName>
        <fullName evidence="2">DNA-binding transcriptional regulator NtrC</fullName>
    </recommendedName>
    <alternativeName>
        <fullName evidence="14">Nitrogen regulation protein NR(I)</fullName>
    </alternativeName>
    <alternativeName>
        <fullName evidence="15">Nitrogen regulator I</fullName>
    </alternativeName>
</protein>
<evidence type="ECO:0000256" key="6">
    <source>
        <dbReference type="ARBA" id="ARBA00022741"/>
    </source>
</evidence>
<dbReference type="SUPFAM" id="SSF52172">
    <property type="entry name" value="CheY-like"/>
    <property type="match status" value="1"/>
</dbReference>
<evidence type="ECO:0000259" key="19">
    <source>
        <dbReference type="PROSITE" id="PS50045"/>
    </source>
</evidence>
<dbReference type="InterPro" id="IPR025944">
    <property type="entry name" value="Sigma_54_int_dom_CS"/>
</dbReference>
<keyword evidence="10" id="KW-0238">DNA-binding</keyword>
<dbReference type="Pfam" id="PF00158">
    <property type="entry name" value="Sigma54_activat"/>
    <property type="match status" value="1"/>
</dbReference>
<evidence type="ECO:0000313" key="21">
    <source>
        <dbReference type="EMBL" id="WDR04884.1"/>
    </source>
</evidence>
<keyword evidence="9" id="KW-0805">Transcription regulation</keyword>
<evidence type="ECO:0000256" key="14">
    <source>
        <dbReference type="ARBA" id="ARBA00029881"/>
    </source>
</evidence>
<name>A0ABY7YVC6_9HYPH</name>
<feature type="domain" description="Sigma-54 factor interaction" evidence="19">
    <location>
        <begin position="143"/>
        <end position="372"/>
    </location>
</feature>
<evidence type="ECO:0000256" key="12">
    <source>
        <dbReference type="ARBA" id="ARBA00023163"/>
    </source>
</evidence>
<evidence type="ECO:0000313" key="22">
    <source>
        <dbReference type="Proteomes" id="UP001222118"/>
    </source>
</evidence>
<dbReference type="SUPFAM" id="SSF52540">
    <property type="entry name" value="P-loop containing nucleoside triphosphate hydrolases"/>
    <property type="match status" value="1"/>
</dbReference>
<dbReference type="InterPro" id="IPR011006">
    <property type="entry name" value="CheY-like_superfamily"/>
</dbReference>
<organism evidence="21 22">
    <name type="scientific">Devosia rhodophyticola</name>
    <dbReference type="NCBI Taxonomy" id="3026423"/>
    <lineage>
        <taxon>Bacteria</taxon>
        <taxon>Pseudomonadati</taxon>
        <taxon>Pseudomonadota</taxon>
        <taxon>Alphaproteobacteria</taxon>
        <taxon>Hyphomicrobiales</taxon>
        <taxon>Devosiaceae</taxon>
        <taxon>Devosia</taxon>
    </lineage>
</organism>
<keyword evidence="7" id="KW-0067">ATP-binding</keyword>
<keyword evidence="3" id="KW-0963">Cytoplasm</keyword>
<dbReference type="SMART" id="SM00448">
    <property type="entry name" value="REC"/>
    <property type="match status" value="1"/>
</dbReference>
<evidence type="ECO:0000256" key="1">
    <source>
        <dbReference type="ARBA" id="ARBA00004496"/>
    </source>
</evidence>
<proteinExistence type="predicted"/>
<keyword evidence="13" id="KW-0535">Nitrogen fixation</keyword>
<dbReference type="InterPro" id="IPR025662">
    <property type="entry name" value="Sigma_54_int_dom_ATP-bd_1"/>
</dbReference>
<keyword evidence="11" id="KW-0010">Activator</keyword>
<dbReference type="InterPro" id="IPR003593">
    <property type="entry name" value="AAA+_ATPase"/>
</dbReference>
<evidence type="ECO:0000259" key="20">
    <source>
        <dbReference type="PROSITE" id="PS50110"/>
    </source>
</evidence>
<reference evidence="21 22" key="1">
    <citation type="submission" date="2023-02" db="EMBL/GenBank/DDBJ databases">
        <title>Devosia chondri sp. nov., isolated from the phycosphere of marine algae.</title>
        <authorList>
            <person name="Kim J.M."/>
            <person name="Lee J.K."/>
            <person name="Choi B.J."/>
            <person name="Bayburt H."/>
            <person name="Jeon C.O."/>
        </authorList>
    </citation>
    <scope>NUCLEOTIDE SEQUENCE [LARGE SCALE GENOMIC DNA]</scope>
    <source>
        <strain evidence="21 22">G2-5</strain>
    </source>
</reference>
<dbReference type="PANTHER" id="PTHR32071">
    <property type="entry name" value="TRANSCRIPTIONAL REGULATORY PROTEIN"/>
    <property type="match status" value="1"/>
</dbReference>
<dbReference type="PROSITE" id="PS00676">
    <property type="entry name" value="SIGMA54_INTERACT_2"/>
    <property type="match status" value="1"/>
</dbReference>
<dbReference type="SUPFAM" id="SSF46689">
    <property type="entry name" value="Homeodomain-like"/>
    <property type="match status" value="1"/>
</dbReference>
<dbReference type="Gene3D" id="3.40.50.2300">
    <property type="match status" value="1"/>
</dbReference>
<dbReference type="Pfam" id="PF02954">
    <property type="entry name" value="HTH_8"/>
    <property type="match status" value="1"/>
</dbReference>
<dbReference type="Gene3D" id="1.10.8.60">
    <property type="match status" value="1"/>
</dbReference>
<dbReference type="PRINTS" id="PR01590">
    <property type="entry name" value="HTHFIS"/>
</dbReference>
<keyword evidence="12" id="KW-0804">Transcription</keyword>
<dbReference type="InterPro" id="IPR002078">
    <property type="entry name" value="Sigma_54_int"/>
</dbReference>
<dbReference type="EMBL" id="CP118247">
    <property type="protein sequence ID" value="WDR04884.1"/>
    <property type="molecule type" value="Genomic_DNA"/>
</dbReference>
<evidence type="ECO:0000256" key="8">
    <source>
        <dbReference type="ARBA" id="ARBA00023012"/>
    </source>
</evidence>
<dbReference type="PANTHER" id="PTHR32071:SF95">
    <property type="entry name" value="DNA-BINDING TRANSCRIPTIONAL REGULATOR NTRC"/>
    <property type="match status" value="1"/>
</dbReference>
<evidence type="ECO:0000256" key="16">
    <source>
        <dbReference type="ARBA" id="ARBA00043886"/>
    </source>
</evidence>
<dbReference type="PROSITE" id="PS50045">
    <property type="entry name" value="SIGMA54_INTERACT_4"/>
    <property type="match status" value="1"/>
</dbReference>
<dbReference type="CDD" id="cd00009">
    <property type="entry name" value="AAA"/>
    <property type="match status" value="1"/>
</dbReference>
<evidence type="ECO:0000256" key="10">
    <source>
        <dbReference type="ARBA" id="ARBA00023125"/>
    </source>
</evidence>
<dbReference type="InterPro" id="IPR027417">
    <property type="entry name" value="P-loop_NTPase"/>
</dbReference>
<dbReference type="PROSITE" id="PS00688">
    <property type="entry name" value="SIGMA54_INTERACT_3"/>
    <property type="match status" value="1"/>
</dbReference>
<keyword evidence="22" id="KW-1185">Reference proteome</keyword>
<dbReference type="Pfam" id="PF25601">
    <property type="entry name" value="AAA_lid_14"/>
    <property type="match status" value="1"/>
</dbReference>
<comment type="function">
    <text evidence="16">Member of the two-component regulatory system NtrB/NtrC, which controls expression of the nitrogen-regulated (ntr) genes in response to nitrogen limitation. Phosphorylated NtrC binds directly to DNA and stimulates the formation of open promoter-sigma54-RNA polymerase complexes.</text>
</comment>
<feature type="modified residue" description="4-aspartylphosphate" evidence="17">
    <location>
        <position position="53"/>
    </location>
</feature>
<evidence type="ECO:0000256" key="9">
    <source>
        <dbReference type="ARBA" id="ARBA00023015"/>
    </source>
</evidence>
<evidence type="ECO:0000256" key="4">
    <source>
        <dbReference type="ARBA" id="ARBA00022491"/>
    </source>
</evidence>
<accession>A0ABY7YVC6</accession>
<evidence type="ECO:0000256" key="3">
    <source>
        <dbReference type="ARBA" id="ARBA00022490"/>
    </source>
</evidence>
<feature type="region of interest" description="Disordered" evidence="18">
    <location>
        <begin position="404"/>
        <end position="436"/>
    </location>
</feature>
<evidence type="ECO:0000256" key="2">
    <source>
        <dbReference type="ARBA" id="ARBA00019059"/>
    </source>
</evidence>
<feature type="compositionally biased region" description="Low complexity" evidence="18">
    <location>
        <begin position="419"/>
        <end position="433"/>
    </location>
</feature>
<dbReference type="InterPro" id="IPR058031">
    <property type="entry name" value="AAA_lid_NorR"/>
</dbReference>
<dbReference type="PROSITE" id="PS00675">
    <property type="entry name" value="SIGMA54_INTERACT_1"/>
    <property type="match status" value="1"/>
</dbReference>
<evidence type="ECO:0000256" key="5">
    <source>
        <dbReference type="ARBA" id="ARBA00022553"/>
    </source>
</evidence>
<comment type="subcellular location">
    <subcellularLocation>
        <location evidence="1">Cytoplasm</location>
    </subcellularLocation>
</comment>
<keyword evidence="8" id="KW-0902">Two-component regulatory system</keyword>
<dbReference type="InterPro" id="IPR025943">
    <property type="entry name" value="Sigma_54_int_dom_ATP-bd_2"/>
</dbReference>
<dbReference type="Pfam" id="PF00072">
    <property type="entry name" value="Response_reg"/>
    <property type="match status" value="1"/>
</dbReference>
<evidence type="ECO:0000256" key="18">
    <source>
        <dbReference type="SAM" id="MobiDB-lite"/>
    </source>
</evidence>
<evidence type="ECO:0000256" key="17">
    <source>
        <dbReference type="PROSITE-ProRule" id="PRU00169"/>
    </source>
</evidence>
<keyword evidence="6" id="KW-0547">Nucleotide-binding</keyword>
<sequence>MTRVLIVDDDPVQLRLTAEVANRAGFKPLTATGGEQALSILRDDSTIGALILDLVMPDLDGMAVMEAMAREGLRTPVIIQTAHASLETVVTAMRQGATDYFVKPVAPERLIISLRNAIKLDTLEAAVRSERSRRSGTFTPADMIAQAPAMARVLSLCAKAAKSTIPVLVEGETGVGKELVARIIQGTGDRAGKPFITVNCGAIPPNLVESVLFGHKKGSFTGAHADQSGKFAEAHNGTLFLDEIGELPLDIQVKLLRVLQEGEVEPIGATRPERVNVRLISATNRRLLNLAKSGEFREDLYYRLNVFPVYVPPLRERKQDIAELVAHFIARFAAETGKRILGVSPDGLALLQTYDWPGNIRQLENTIYRATVLSDGAYLETIDFPQIIAHTAGRDHAMRSLDNINVPASPTHIDNAPARTRTQHPPDTQPQPDRFLDNSGEVTALAEIEREAIVFAIAHYGGRMSRVARALKIGRSTLYRKLHEYGLADTAQSDAA</sequence>
<gene>
    <name evidence="21" type="ORF">PSQ90_11270</name>
</gene>
<dbReference type="Gene3D" id="1.10.10.60">
    <property type="entry name" value="Homeodomain-like"/>
    <property type="match status" value="1"/>
</dbReference>
<dbReference type="SMART" id="SM00382">
    <property type="entry name" value="AAA"/>
    <property type="match status" value="1"/>
</dbReference>
<dbReference type="RefSeq" id="WP_282210403.1">
    <property type="nucleotide sequence ID" value="NZ_CP118247.1"/>
</dbReference>
<feature type="domain" description="Response regulatory" evidence="20">
    <location>
        <begin position="3"/>
        <end position="118"/>
    </location>
</feature>
<dbReference type="InterPro" id="IPR002197">
    <property type="entry name" value="HTH_Fis"/>
</dbReference>
<dbReference type="Proteomes" id="UP001222118">
    <property type="component" value="Chromosome"/>
</dbReference>
<dbReference type="PROSITE" id="PS50110">
    <property type="entry name" value="RESPONSE_REGULATORY"/>
    <property type="match status" value="1"/>
</dbReference>
<keyword evidence="4" id="KW-0678">Repressor</keyword>
<evidence type="ECO:0000256" key="11">
    <source>
        <dbReference type="ARBA" id="ARBA00023159"/>
    </source>
</evidence>
<dbReference type="InterPro" id="IPR009057">
    <property type="entry name" value="Homeodomain-like_sf"/>
</dbReference>
<dbReference type="InterPro" id="IPR001789">
    <property type="entry name" value="Sig_transdc_resp-reg_receiver"/>
</dbReference>
<keyword evidence="5 17" id="KW-0597">Phosphoprotein</keyword>
<evidence type="ECO:0000256" key="7">
    <source>
        <dbReference type="ARBA" id="ARBA00022840"/>
    </source>
</evidence>
<dbReference type="Gene3D" id="3.40.50.300">
    <property type="entry name" value="P-loop containing nucleotide triphosphate hydrolases"/>
    <property type="match status" value="1"/>
</dbReference>
<evidence type="ECO:0000256" key="13">
    <source>
        <dbReference type="ARBA" id="ARBA00023231"/>
    </source>
</evidence>